<feature type="transmembrane region" description="Helical" evidence="5">
    <location>
        <begin position="405"/>
        <end position="431"/>
    </location>
</feature>
<feature type="transmembrane region" description="Helical" evidence="5">
    <location>
        <begin position="307"/>
        <end position="328"/>
    </location>
</feature>
<evidence type="ECO:0000256" key="3">
    <source>
        <dbReference type="ARBA" id="ARBA00022989"/>
    </source>
</evidence>
<dbReference type="InterPro" id="IPR013525">
    <property type="entry name" value="ABC2_TM"/>
</dbReference>
<keyword evidence="4 5" id="KW-0472">Membrane</keyword>
<evidence type="ECO:0000256" key="5">
    <source>
        <dbReference type="SAM" id="Phobius"/>
    </source>
</evidence>
<comment type="subcellular location">
    <subcellularLocation>
        <location evidence="1">Membrane</location>
        <topology evidence="1">Multi-pass membrane protein</topology>
    </subcellularLocation>
</comment>
<dbReference type="EMBL" id="BQXS01011353">
    <property type="protein sequence ID" value="GKT36984.1"/>
    <property type="molecule type" value="Genomic_DNA"/>
</dbReference>
<dbReference type="Proteomes" id="UP001057375">
    <property type="component" value="Unassembled WGS sequence"/>
</dbReference>
<protein>
    <recommendedName>
        <fullName evidence="6">ABC-2 type transporter transmembrane domain-containing protein</fullName>
    </recommendedName>
</protein>
<evidence type="ECO:0000313" key="7">
    <source>
        <dbReference type="EMBL" id="GKT36984.1"/>
    </source>
</evidence>
<feature type="transmembrane region" description="Helical" evidence="5">
    <location>
        <begin position="340"/>
        <end position="359"/>
    </location>
</feature>
<reference evidence="7" key="1">
    <citation type="submission" date="2022-03" db="EMBL/GenBank/DDBJ databases">
        <title>Draft genome sequence of Aduncisulcus paluster, a free-living microaerophilic Fornicata.</title>
        <authorList>
            <person name="Yuyama I."/>
            <person name="Kume K."/>
            <person name="Tamura T."/>
            <person name="Inagaki Y."/>
            <person name="Hashimoto T."/>
        </authorList>
    </citation>
    <scope>NUCLEOTIDE SEQUENCE</scope>
    <source>
        <strain evidence="7">NY0171</strain>
    </source>
</reference>
<name>A0ABQ5KZT5_9EUKA</name>
<keyword evidence="3 5" id="KW-1133">Transmembrane helix</keyword>
<feature type="transmembrane region" description="Helical" evidence="5">
    <location>
        <begin position="26"/>
        <end position="48"/>
    </location>
</feature>
<evidence type="ECO:0000256" key="1">
    <source>
        <dbReference type="ARBA" id="ARBA00004141"/>
    </source>
</evidence>
<keyword evidence="8" id="KW-1185">Reference proteome</keyword>
<evidence type="ECO:0000256" key="2">
    <source>
        <dbReference type="ARBA" id="ARBA00022692"/>
    </source>
</evidence>
<feature type="transmembrane region" description="Helical" evidence="5">
    <location>
        <begin position="277"/>
        <end position="301"/>
    </location>
</feature>
<dbReference type="InterPro" id="IPR026082">
    <property type="entry name" value="ABCA"/>
</dbReference>
<keyword evidence="2 5" id="KW-0812">Transmembrane</keyword>
<comment type="caution">
    <text evidence="7">The sequence shown here is derived from an EMBL/GenBank/DDBJ whole genome shotgun (WGS) entry which is preliminary data.</text>
</comment>
<feature type="transmembrane region" description="Helical" evidence="5">
    <location>
        <begin position="225"/>
        <end position="250"/>
    </location>
</feature>
<evidence type="ECO:0000259" key="6">
    <source>
        <dbReference type="Pfam" id="PF12698"/>
    </source>
</evidence>
<dbReference type="PANTHER" id="PTHR19229">
    <property type="entry name" value="ATP-BINDING CASSETTE TRANSPORTER SUBFAMILY A ABCA"/>
    <property type="match status" value="1"/>
</dbReference>
<organism evidence="7 8">
    <name type="scientific">Aduncisulcus paluster</name>
    <dbReference type="NCBI Taxonomy" id="2918883"/>
    <lineage>
        <taxon>Eukaryota</taxon>
        <taxon>Metamonada</taxon>
        <taxon>Carpediemonas-like organisms</taxon>
        <taxon>Aduncisulcus</taxon>
    </lineage>
</organism>
<sequence>MTKTGTQISAVFGLTFLIIKRRWKVALTNAFSLVIDAVMAILFSYLLIPILEGLDVGSISPEHTYLTSFTPDVLTSITAISSDRYATGDTDPDSEYYPGLMSHFYTEEDPWSGGVYPEITYVDNLDNALDEVKQYGADAVFNFNSYTPGDVLDVGLATNNIFSSASDMSDNYSPSPQPLAHAALSEAFFADAPAASFSTPNTSVSISMRDVVVPFLPYDTMVGRIFISIVVMMLMMIFAQSAFVPAFRFVQFRENETEEMFVFAGVNKSAYKIAEMLVYAVFAAGLDAITVIICAIAGMTIFTYTNIVVLLVLLVLCVIESVVFYSFVTGFFSKTETFTSFVPLISSIVPLIMFLITGFTTPSNTVVVILCVFLPYGAMFQMLFEMQRAALSGEGLDLSAFQESDVLVAIFGAIANIIIFAALNLIVNLIIEKMKRVSD</sequence>
<proteinExistence type="predicted"/>
<evidence type="ECO:0000313" key="8">
    <source>
        <dbReference type="Proteomes" id="UP001057375"/>
    </source>
</evidence>
<accession>A0ABQ5KZT5</accession>
<evidence type="ECO:0000256" key="4">
    <source>
        <dbReference type="ARBA" id="ARBA00023136"/>
    </source>
</evidence>
<feature type="non-terminal residue" evidence="7">
    <location>
        <position position="439"/>
    </location>
</feature>
<dbReference type="Pfam" id="PF12698">
    <property type="entry name" value="ABC2_membrane_3"/>
    <property type="match status" value="1"/>
</dbReference>
<feature type="domain" description="ABC-2 type transporter transmembrane" evidence="6">
    <location>
        <begin position="94"/>
        <end position="425"/>
    </location>
</feature>
<gene>
    <name evidence="7" type="ORF">ADUPG1_009853</name>
</gene>